<keyword evidence="2 7" id="KW-0813">Transport</keyword>
<comment type="similarity">
    <text evidence="7">Belongs to the TonB-dependent receptor family.</text>
</comment>
<evidence type="ECO:0000256" key="2">
    <source>
        <dbReference type="ARBA" id="ARBA00022448"/>
    </source>
</evidence>
<dbReference type="Pfam" id="PF07715">
    <property type="entry name" value="Plug"/>
    <property type="match status" value="1"/>
</dbReference>
<keyword evidence="3 7" id="KW-1134">Transmembrane beta strand</keyword>
<protein>
    <submittedName>
        <fullName evidence="9">TonB-dependent receptor</fullName>
    </submittedName>
</protein>
<evidence type="ECO:0000259" key="8">
    <source>
        <dbReference type="Pfam" id="PF07715"/>
    </source>
</evidence>
<keyword evidence="4 7" id="KW-0812">Transmembrane</keyword>
<sequence>MEKRSRLSFQLRVFLLFSILLSNSGNCFSFGKHIASISTNYQQQSWVLNGLVTNEKGEPLVGASVLVKGTNRGTKTDNEGKFILEITAETEQLMVSYLSYTSQEITVGSRRTITIKMEPNLKEQQVNEVVVVGFGTQKKITVTGAISEVPVQNIQRISTPSLSNSLAGSMPGIVTRQSSGEPGYDGAAIFIRGFGTWENRSPLILVDGVERDLNNINTQEIESFSILKDASATAVYGVRGANGVILITTKRGKLGKPSVVFRTENALLTAQRLPKYIDGPQYAGLINEAQLNEGKNPIYSQLELEAFADGRNPYLYPNVDWVNTILKENTFQTINNLAVTGGSEIIQYYTNVGYTVQNGIYKQDPDNFWNNNAQMQRYNFRSNVDIKLSESIALQLGLGGIIQRGNYPGRSAPDIFRALKITSPINFPITNPDGSIAGGQTSYLQENPYGLVVRSGYSTQDRNTLQGTFGGKWDLSKLLTQGLSLRGLFSYDHYYQGWNDRFKPYRIRQYLGLGTNGEELYRNPDIREEGAMGYGSGSSSNRAYYSEASLNYNRSFQEAHNVTAMFLYNQRDYVHLTAGTSLANLPFRRRGFAGRLTYDYKMRYLLELNAGYNGSENFPKGKRYGFFPSVAAGWVLSNEPFWNSEVINHLKIRGSYGQVGNDQIGGRRFLFLTNIIRGGQDYPFGEQQTWLAGYNEDQIGNENVTWEVANKANLGLDLQLFNGKINLQVDGFRENRQDILLQRGVIPRVAGYYPWVIPYANLGKAKNYGIDGLLEVKHTTQAGFYYNFRGTMTYAKSIRVKDDLPNYLYPYQNPIGHLIDQPFGYISMGIFQTQDEIDNSPRQTFIENVQPGDIKYMDVNGDGVIDIFDRVAIGYPRTPQFIYGANFTVAYKGAELSLFFQGTSKTSIFIDGPSMYPFQMGLGTYNILQEYYDNRWTTENPNGKYPRVSSMDNLNNNQTSTHFLQDASFIRLKSAEIAYSFAPESLKRIGLNGIRVFSNGTNLITWDKIKIIDPEANYGTPGYPLQRIVNFGAQLTF</sequence>
<dbReference type="Pfam" id="PF13715">
    <property type="entry name" value="CarbopepD_reg_2"/>
    <property type="match status" value="1"/>
</dbReference>
<keyword evidence="10" id="KW-1185">Reference proteome</keyword>
<dbReference type="PROSITE" id="PS52016">
    <property type="entry name" value="TONB_DEPENDENT_REC_3"/>
    <property type="match status" value="1"/>
</dbReference>
<dbReference type="Gene3D" id="2.60.40.1120">
    <property type="entry name" value="Carboxypeptidase-like, regulatory domain"/>
    <property type="match status" value="1"/>
</dbReference>
<feature type="domain" description="TonB-dependent receptor plug" evidence="8">
    <location>
        <begin position="139"/>
        <end position="244"/>
    </location>
</feature>
<dbReference type="NCBIfam" id="TIGR04056">
    <property type="entry name" value="OMP_RagA_SusC"/>
    <property type="match status" value="1"/>
</dbReference>
<dbReference type="Gene3D" id="2.170.130.10">
    <property type="entry name" value="TonB-dependent receptor, plug domain"/>
    <property type="match status" value="1"/>
</dbReference>
<dbReference type="SUPFAM" id="SSF56935">
    <property type="entry name" value="Porins"/>
    <property type="match status" value="1"/>
</dbReference>
<keyword evidence="5 7" id="KW-0472">Membrane</keyword>
<evidence type="ECO:0000256" key="6">
    <source>
        <dbReference type="ARBA" id="ARBA00023237"/>
    </source>
</evidence>
<evidence type="ECO:0000256" key="3">
    <source>
        <dbReference type="ARBA" id="ARBA00022452"/>
    </source>
</evidence>
<evidence type="ECO:0000313" key="9">
    <source>
        <dbReference type="EMBL" id="MEI5983908.1"/>
    </source>
</evidence>
<dbReference type="RefSeq" id="WP_134776817.1">
    <property type="nucleotide sequence ID" value="NZ_JAYLLN010000004.1"/>
</dbReference>
<evidence type="ECO:0000256" key="4">
    <source>
        <dbReference type="ARBA" id="ARBA00022692"/>
    </source>
</evidence>
<name>A0ABU8I2P4_9SPHI</name>
<accession>A0ABU8I2P4</accession>
<dbReference type="SUPFAM" id="SSF49464">
    <property type="entry name" value="Carboxypeptidase regulatory domain-like"/>
    <property type="match status" value="1"/>
</dbReference>
<dbReference type="InterPro" id="IPR037066">
    <property type="entry name" value="Plug_dom_sf"/>
</dbReference>
<dbReference type="InterPro" id="IPR023997">
    <property type="entry name" value="TonB-dep_OMP_SusC/RagA_CS"/>
</dbReference>
<organism evidence="9 10">
    <name type="scientific">Sphingobacterium tenebrionis</name>
    <dbReference type="NCBI Taxonomy" id="3111775"/>
    <lineage>
        <taxon>Bacteria</taxon>
        <taxon>Pseudomonadati</taxon>
        <taxon>Bacteroidota</taxon>
        <taxon>Sphingobacteriia</taxon>
        <taxon>Sphingobacteriales</taxon>
        <taxon>Sphingobacteriaceae</taxon>
        <taxon>Sphingobacterium</taxon>
    </lineage>
</organism>
<comment type="subcellular location">
    <subcellularLocation>
        <location evidence="1 7">Cell outer membrane</location>
        <topology evidence="1 7">Multi-pass membrane protein</topology>
    </subcellularLocation>
</comment>
<dbReference type="NCBIfam" id="TIGR04057">
    <property type="entry name" value="SusC_RagA_signa"/>
    <property type="match status" value="1"/>
</dbReference>
<gene>
    <name evidence="9" type="ORF">VJ786_03220</name>
</gene>
<dbReference type="InterPro" id="IPR008969">
    <property type="entry name" value="CarboxyPept-like_regulatory"/>
</dbReference>
<dbReference type="InterPro" id="IPR023996">
    <property type="entry name" value="TonB-dep_OMP_SusC/RagA"/>
</dbReference>
<dbReference type="InterPro" id="IPR036942">
    <property type="entry name" value="Beta-barrel_TonB_sf"/>
</dbReference>
<dbReference type="Proteomes" id="UP001363035">
    <property type="component" value="Unassembled WGS sequence"/>
</dbReference>
<reference evidence="9 10" key="1">
    <citation type="submission" date="2024-01" db="EMBL/GenBank/DDBJ databases">
        <title>Sphingobacterium tenebrionis sp. nov., a novel endophyte isolated from tenebrio molitor intestines.</title>
        <authorList>
            <person name="Zhang C."/>
        </authorList>
    </citation>
    <scope>NUCLEOTIDE SEQUENCE [LARGE SCALE GENOMIC DNA]</scope>
    <source>
        <strain evidence="9 10">PU5-4</strain>
    </source>
</reference>
<keyword evidence="6 7" id="KW-0998">Cell outer membrane</keyword>
<evidence type="ECO:0000313" key="10">
    <source>
        <dbReference type="Proteomes" id="UP001363035"/>
    </source>
</evidence>
<proteinExistence type="inferred from homology"/>
<dbReference type="InterPro" id="IPR012910">
    <property type="entry name" value="Plug_dom"/>
</dbReference>
<dbReference type="Gene3D" id="2.40.170.20">
    <property type="entry name" value="TonB-dependent receptor, beta-barrel domain"/>
    <property type="match status" value="1"/>
</dbReference>
<evidence type="ECO:0000256" key="7">
    <source>
        <dbReference type="PROSITE-ProRule" id="PRU01360"/>
    </source>
</evidence>
<comment type="caution">
    <text evidence="9">The sequence shown here is derived from an EMBL/GenBank/DDBJ whole genome shotgun (WGS) entry which is preliminary data.</text>
</comment>
<evidence type="ECO:0000256" key="1">
    <source>
        <dbReference type="ARBA" id="ARBA00004571"/>
    </source>
</evidence>
<dbReference type="EMBL" id="JAYLLN010000004">
    <property type="protein sequence ID" value="MEI5983908.1"/>
    <property type="molecule type" value="Genomic_DNA"/>
</dbReference>
<evidence type="ECO:0000256" key="5">
    <source>
        <dbReference type="ARBA" id="ARBA00023136"/>
    </source>
</evidence>
<keyword evidence="9" id="KW-0675">Receptor</keyword>
<dbReference type="InterPro" id="IPR039426">
    <property type="entry name" value="TonB-dep_rcpt-like"/>
</dbReference>